<reference evidence="1 2" key="1">
    <citation type="submission" date="2024-01" db="EMBL/GenBank/DDBJ databases">
        <title>Comparative genomics of Cryptococcus and Kwoniella reveals pathogenesis evolution and contrasting modes of karyotype evolution via chromosome fusion or intercentromeric recombination.</title>
        <authorList>
            <person name="Coelho M.A."/>
            <person name="David-Palma M."/>
            <person name="Shea T."/>
            <person name="Bowers K."/>
            <person name="McGinley-Smith S."/>
            <person name="Mohammad A.W."/>
            <person name="Gnirke A."/>
            <person name="Yurkov A.M."/>
            <person name="Nowrousian M."/>
            <person name="Sun S."/>
            <person name="Cuomo C.A."/>
            <person name="Heitman J."/>
        </authorList>
    </citation>
    <scope>NUCLEOTIDE SEQUENCE [LARGE SCALE GENOMIC DNA]</scope>
    <source>
        <strain evidence="1 2">7685027</strain>
    </source>
</reference>
<dbReference type="GeneID" id="89991058"/>
<dbReference type="RefSeq" id="XP_064722181.1">
    <property type="nucleotide sequence ID" value="XM_064866109.1"/>
</dbReference>
<evidence type="ECO:0000313" key="2">
    <source>
        <dbReference type="Proteomes" id="UP001432216"/>
    </source>
</evidence>
<dbReference type="EMBL" id="CP143812">
    <property type="protein sequence ID" value="WVO22942.1"/>
    <property type="molecule type" value="Genomic_DNA"/>
</dbReference>
<organism evidence="1 2">
    <name type="scientific">Cryptococcus decagattii</name>
    <dbReference type="NCBI Taxonomy" id="1859122"/>
    <lineage>
        <taxon>Eukaryota</taxon>
        <taxon>Fungi</taxon>
        <taxon>Dikarya</taxon>
        <taxon>Basidiomycota</taxon>
        <taxon>Agaricomycotina</taxon>
        <taxon>Tremellomycetes</taxon>
        <taxon>Tremellales</taxon>
        <taxon>Cryptococcaceae</taxon>
        <taxon>Cryptococcus</taxon>
        <taxon>Cryptococcus gattii species complex</taxon>
    </lineage>
</organism>
<keyword evidence="2" id="KW-1185">Reference proteome</keyword>
<dbReference type="Proteomes" id="UP001432216">
    <property type="component" value="Chromosome 7"/>
</dbReference>
<accession>A0ABZ2AWN0</accession>
<proteinExistence type="predicted"/>
<protein>
    <submittedName>
        <fullName evidence="1">Uncharacterized protein</fullName>
    </submittedName>
</protein>
<sequence>MQGLQLHWYDLFQYPGLGRDLKDGINAMRKEEDERRTPMEQTHSQCASFSLPLLIIGEGPMPREEKHQ</sequence>
<evidence type="ECO:0000313" key="1">
    <source>
        <dbReference type="EMBL" id="WVO22942.1"/>
    </source>
</evidence>
<gene>
    <name evidence="1" type="ORF">IAS62_004286</name>
</gene>
<name>A0ABZ2AWN0_9TREE</name>